<keyword evidence="1" id="KW-0812">Transmembrane</keyword>
<dbReference type="Proteomes" id="UP000623608">
    <property type="component" value="Unassembled WGS sequence"/>
</dbReference>
<evidence type="ECO:0000256" key="1">
    <source>
        <dbReference type="SAM" id="Phobius"/>
    </source>
</evidence>
<sequence>MMNHGFGMGTGWSLIVFAIVLPTLFLLAGLLIAQLQRAPHTSEPAVSDADRILADRFARGEIDSEDYEYRLRTLHDVRR</sequence>
<comment type="caution">
    <text evidence="2">The sequence shown here is derived from an EMBL/GenBank/DDBJ whole genome shotgun (WGS) entry which is preliminary data.</text>
</comment>
<keyword evidence="3" id="KW-1185">Reference proteome</keyword>
<keyword evidence="1" id="KW-0472">Membrane</keyword>
<dbReference type="EMBL" id="BOMY01000039">
    <property type="protein sequence ID" value="GIF23350.1"/>
    <property type="molecule type" value="Genomic_DNA"/>
</dbReference>
<gene>
    <name evidence="2" type="ORF">Ate02nite_60800</name>
</gene>
<evidence type="ECO:0008006" key="4">
    <source>
        <dbReference type="Google" id="ProtNLM"/>
    </source>
</evidence>
<dbReference type="AlphaFoldDB" id="A0A919NQS9"/>
<proteinExistence type="predicted"/>
<keyword evidence="1" id="KW-1133">Transmembrane helix</keyword>
<protein>
    <recommendedName>
        <fullName evidence="4">SHOCT domain-containing protein</fullName>
    </recommendedName>
</protein>
<evidence type="ECO:0000313" key="3">
    <source>
        <dbReference type="Proteomes" id="UP000623608"/>
    </source>
</evidence>
<evidence type="ECO:0000313" key="2">
    <source>
        <dbReference type="EMBL" id="GIF23350.1"/>
    </source>
</evidence>
<accession>A0A919NQS9</accession>
<reference evidence="2" key="1">
    <citation type="submission" date="2021-01" db="EMBL/GenBank/DDBJ databases">
        <title>Whole genome shotgun sequence of Actinoplanes tereljensis NBRC 105297.</title>
        <authorList>
            <person name="Komaki H."/>
            <person name="Tamura T."/>
        </authorList>
    </citation>
    <scope>NUCLEOTIDE SEQUENCE</scope>
    <source>
        <strain evidence="2">NBRC 105297</strain>
    </source>
</reference>
<name>A0A919NQS9_9ACTN</name>
<organism evidence="2 3">
    <name type="scientific">Paractinoplanes tereljensis</name>
    <dbReference type="NCBI Taxonomy" id="571912"/>
    <lineage>
        <taxon>Bacteria</taxon>
        <taxon>Bacillati</taxon>
        <taxon>Actinomycetota</taxon>
        <taxon>Actinomycetes</taxon>
        <taxon>Micromonosporales</taxon>
        <taxon>Micromonosporaceae</taxon>
        <taxon>Paractinoplanes</taxon>
    </lineage>
</organism>
<feature type="transmembrane region" description="Helical" evidence="1">
    <location>
        <begin position="12"/>
        <end position="33"/>
    </location>
</feature>